<dbReference type="AlphaFoldDB" id="A0A8X6LX66"/>
<gene>
    <name evidence="2" type="ORF">TNCT_589081</name>
</gene>
<sequence length="139" mass="15642">MAPGKWDIFQELQTRDLERQHCTRVEEPCDPASPIVPNPESHHKTGPRSPFGTNRVSYILSRCPNVGAVTPFGHPVEHMVLGFGRFEGAEKGEKEQFSRLPRGTGTLHKASRSWKCCRKACTVNTSGMGKAFRRFRNSF</sequence>
<organism evidence="2 3">
    <name type="scientific">Trichonephila clavata</name>
    <name type="common">Joro spider</name>
    <name type="synonym">Nephila clavata</name>
    <dbReference type="NCBI Taxonomy" id="2740835"/>
    <lineage>
        <taxon>Eukaryota</taxon>
        <taxon>Metazoa</taxon>
        <taxon>Ecdysozoa</taxon>
        <taxon>Arthropoda</taxon>
        <taxon>Chelicerata</taxon>
        <taxon>Arachnida</taxon>
        <taxon>Araneae</taxon>
        <taxon>Araneomorphae</taxon>
        <taxon>Entelegynae</taxon>
        <taxon>Araneoidea</taxon>
        <taxon>Nephilidae</taxon>
        <taxon>Trichonephila</taxon>
    </lineage>
</organism>
<reference evidence="2" key="1">
    <citation type="submission" date="2020-07" db="EMBL/GenBank/DDBJ databases">
        <title>Multicomponent nature underlies the extraordinary mechanical properties of spider dragline silk.</title>
        <authorList>
            <person name="Kono N."/>
            <person name="Nakamura H."/>
            <person name="Mori M."/>
            <person name="Yoshida Y."/>
            <person name="Ohtoshi R."/>
            <person name="Malay A.D."/>
            <person name="Moran D.A.P."/>
            <person name="Tomita M."/>
            <person name="Numata K."/>
            <person name="Arakawa K."/>
        </authorList>
    </citation>
    <scope>NUCLEOTIDE SEQUENCE</scope>
</reference>
<keyword evidence="3" id="KW-1185">Reference proteome</keyword>
<evidence type="ECO:0000256" key="1">
    <source>
        <dbReference type="SAM" id="MobiDB-lite"/>
    </source>
</evidence>
<feature type="region of interest" description="Disordered" evidence="1">
    <location>
        <begin position="28"/>
        <end position="51"/>
    </location>
</feature>
<proteinExistence type="predicted"/>
<protein>
    <submittedName>
        <fullName evidence="2">Uncharacterized protein</fullName>
    </submittedName>
</protein>
<comment type="caution">
    <text evidence="2">The sequence shown here is derived from an EMBL/GenBank/DDBJ whole genome shotgun (WGS) entry which is preliminary data.</text>
</comment>
<evidence type="ECO:0000313" key="2">
    <source>
        <dbReference type="EMBL" id="GFR23967.1"/>
    </source>
</evidence>
<accession>A0A8X6LX66</accession>
<dbReference type="Proteomes" id="UP000887116">
    <property type="component" value="Unassembled WGS sequence"/>
</dbReference>
<name>A0A8X6LX66_TRICU</name>
<dbReference type="EMBL" id="BMAO01018506">
    <property type="protein sequence ID" value="GFR23967.1"/>
    <property type="molecule type" value="Genomic_DNA"/>
</dbReference>
<evidence type="ECO:0000313" key="3">
    <source>
        <dbReference type="Proteomes" id="UP000887116"/>
    </source>
</evidence>